<accession>A0A915ESN1</accession>
<reference evidence="2" key="1">
    <citation type="submission" date="2022-11" db="UniProtKB">
        <authorList>
            <consortium name="WormBaseParasite"/>
        </authorList>
    </citation>
    <scope>IDENTIFICATION</scope>
</reference>
<dbReference type="WBParaSite" id="jg9072">
    <property type="protein sequence ID" value="jg9072"/>
    <property type="gene ID" value="jg9072"/>
</dbReference>
<dbReference type="Proteomes" id="UP000887574">
    <property type="component" value="Unplaced"/>
</dbReference>
<evidence type="ECO:0000313" key="1">
    <source>
        <dbReference type="Proteomes" id="UP000887574"/>
    </source>
</evidence>
<sequence>MPESIHISNGSNTSGVFKQCTRTDMGHAEHKKQVLKEAVCGKIRKELGISKDDVAVLQKKLRKYYKTQKDKKASGTVAMLQEKRVHYDGMKFLDASIDV</sequence>
<evidence type="ECO:0000313" key="2">
    <source>
        <dbReference type="WBParaSite" id="jg9072"/>
    </source>
</evidence>
<keyword evidence="1" id="KW-1185">Reference proteome</keyword>
<name>A0A915ESN1_9BILA</name>
<dbReference type="AlphaFoldDB" id="A0A915ESN1"/>
<proteinExistence type="predicted"/>
<organism evidence="1 2">
    <name type="scientific">Ditylenchus dipsaci</name>
    <dbReference type="NCBI Taxonomy" id="166011"/>
    <lineage>
        <taxon>Eukaryota</taxon>
        <taxon>Metazoa</taxon>
        <taxon>Ecdysozoa</taxon>
        <taxon>Nematoda</taxon>
        <taxon>Chromadorea</taxon>
        <taxon>Rhabditida</taxon>
        <taxon>Tylenchina</taxon>
        <taxon>Tylenchomorpha</taxon>
        <taxon>Sphaerularioidea</taxon>
        <taxon>Anguinidae</taxon>
        <taxon>Anguininae</taxon>
        <taxon>Ditylenchus</taxon>
    </lineage>
</organism>
<protein>
    <submittedName>
        <fullName evidence="2">Uncharacterized protein</fullName>
    </submittedName>
</protein>